<feature type="domain" description="GGDEF" evidence="2">
    <location>
        <begin position="221"/>
        <end position="353"/>
    </location>
</feature>
<dbReference type="InterPro" id="IPR000160">
    <property type="entry name" value="GGDEF_dom"/>
</dbReference>
<sequence length="361" mass="40827">MTLTVLLLNACVAFTGFYIISKIYHSTLFHSHFFRSLIIGLLAGALGLFLMYNAVEANDTVRVDLRHLPLVLLAFYGARAPLFIATLVIASTRFLFGMTEQAFIAFVATFVVSIGMLWIHRLLRERLFLQSIFLNVWALFVISIAVYINMGWNTAYVSLVLTIWMVGMLVGLLSSILTIDLEQTTRRAIEYKQSSERDHLTGLYNRRVWDRYTASIAQENRTYNVLALDIDHFKQVNDTYGHGNGDLVLQQFADILKVETRAHDTVARIGGEEFVILMYDLTPEKVDKVANRIRERIAAETFHLDDFPPIHITTSVGVAHGTALPIKRMVDLADSALYQAKSEGRNQVVISTYESPEPIMT</sequence>
<proteinExistence type="predicted"/>
<feature type="transmembrane region" description="Helical" evidence="1">
    <location>
        <begin position="102"/>
        <end position="121"/>
    </location>
</feature>
<evidence type="ECO:0000259" key="2">
    <source>
        <dbReference type="PROSITE" id="PS50887"/>
    </source>
</evidence>
<organism evidence="3 4">
    <name type="scientific">Exiguobacterium aestuarii</name>
    <dbReference type="NCBI Taxonomy" id="273527"/>
    <lineage>
        <taxon>Bacteria</taxon>
        <taxon>Bacillati</taxon>
        <taxon>Bacillota</taxon>
        <taxon>Bacilli</taxon>
        <taxon>Bacillales</taxon>
        <taxon>Bacillales Family XII. Incertae Sedis</taxon>
        <taxon>Exiguobacterium</taxon>
    </lineage>
</organism>
<keyword evidence="1" id="KW-0812">Transmembrane</keyword>
<comment type="caution">
    <text evidence="3">The sequence shown here is derived from an EMBL/GenBank/DDBJ whole genome shotgun (WGS) entry which is preliminary data.</text>
</comment>
<dbReference type="InterPro" id="IPR029787">
    <property type="entry name" value="Nucleotide_cyclase"/>
</dbReference>
<reference evidence="4" key="1">
    <citation type="journal article" date="2019" name="Int. J. Syst. Evol. Microbiol.">
        <title>The Global Catalogue of Microorganisms (GCM) 10K type strain sequencing project: providing services to taxonomists for standard genome sequencing and annotation.</title>
        <authorList>
            <consortium name="The Broad Institute Genomics Platform"/>
            <consortium name="The Broad Institute Genome Sequencing Center for Infectious Disease"/>
            <person name="Wu L."/>
            <person name="Ma J."/>
        </authorList>
    </citation>
    <scope>NUCLEOTIDE SEQUENCE [LARGE SCALE GENOMIC DNA]</scope>
    <source>
        <strain evidence="4">CCUG 55590</strain>
    </source>
</reference>
<feature type="transmembrane region" description="Helical" evidence="1">
    <location>
        <begin position="155"/>
        <end position="177"/>
    </location>
</feature>
<feature type="transmembrane region" description="Helical" evidence="1">
    <location>
        <begin position="127"/>
        <end position="148"/>
    </location>
</feature>
<accession>A0ABW2PMK6</accession>
<dbReference type="PROSITE" id="PS50887">
    <property type="entry name" value="GGDEF"/>
    <property type="match status" value="1"/>
</dbReference>
<dbReference type="SMART" id="SM00267">
    <property type="entry name" value="GGDEF"/>
    <property type="match status" value="1"/>
</dbReference>
<protein>
    <submittedName>
        <fullName evidence="3">GGDEF domain-containing protein</fullName>
    </submittedName>
</protein>
<keyword evidence="4" id="KW-1185">Reference proteome</keyword>
<dbReference type="Proteomes" id="UP001596439">
    <property type="component" value="Unassembled WGS sequence"/>
</dbReference>
<feature type="transmembrane region" description="Helical" evidence="1">
    <location>
        <begin position="67"/>
        <end position="90"/>
    </location>
</feature>
<dbReference type="CDD" id="cd01949">
    <property type="entry name" value="GGDEF"/>
    <property type="match status" value="1"/>
</dbReference>
<evidence type="ECO:0000313" key="4">
    <source>
        <dbReference type="Proteomes" id="UP001596439"/>
    </source>
</evidence>
<dbReference type="NCBIfam" id="TIGR00254">
    <property type="entry name" value="GGDEF"/>
    <property type="match status" value="1"/>
</dbReference>
<evidence type="ECO:0000313" key="3">
    <source>
        <dbReference type="EMBL" id="MFC7388808.1"/>
    </source>
</evidence>
<feature type="transmembrane region" description="Helical" evidence="1">
    <location>
        <begin position="6"/>
        <end position="24"/>
    </location>
</feature>
<dbReference type="InterPro" id="IPR043128">
    <property type="entry name" value="Rev_trsase/Diguanyl_cyclase"/>
</dbReference>
<dbReference type="Pfam" id="PF00990">
    <property type="entry name" value="GGDEF"/>
    <property type="match status" value="1"/>
</dbReference>
<keyword evidence="1" id="KW-1133">Transmembrane helix</keyword>
<feature type="transmembrane region" description="Helical" evidence="1">
    <location>
        <begin position="36"/>
        <end position="55"/>
    </location>
</feature>
<dbReference type="Gene3D" id="3.30.70.270">
    <property type="match status" value="1"/>
</dbReference>
<dbReference type="RefSeq" id="WP_214786341.1">
    <property type="nucleotide sequence ID" value="NZ_JANIEL010000041.1"/>
</dbReference>
<evidence type="ECO:0000256" key="1">
    <source>
        <dbReference type="SAM" id="Phobius"/>
    </source>
</evidence>
<name>A0ABW2PMK6_9BACL</name>
<dbReference type="SUPFAM" id="SSF55073">
    <property type="entry name" value="Nucleotide cyclase"/>
    <property type="match status" value="1"/>
</dbReference>
<dbReference type="InterPro" id="IPR050469">
    <property type="entry name" value="Diguanylate_Cyclase"/>
</dbReference>
<dbReference type="PANTHER" id="PTHR45138">
    <property type="entry name" value="REGULATORY COMPONENTS OF SENSORY TRANSDUCTION SYSTEM"/>
    <property type="match status" value="1"/>
</dbReference>
<dbReference type="PANTHER" id="PTHR45138:SF9">
    <property type="entry name" value="DIGUANYLATE CYCLASE DGCM-RELATED"/>
    <property type="match status" value="1"/>
</dbReference>
<gene>
    <name evidence="3" type="ORF">ACFQO8_01555</name>
</gene>
<keyword evidence="1" id="KW-0472">Membrane</keyword>
<dbReference type="EMBL" id="JBHTCE010000001">
    <property type="protein sequence ID" value="MFC7388808.1"/>
    <property type="molecule type" value="Genomic_DNA"/>
</dbReference>